<dbReference type="EMBL" id="BMZA01000002">
    <property type="protein sequence ID" value="GGY96595.1"/>
    <property type="molecule type" value="Genomic_DNA"/>
</dbReference>
<reference evidence="1" key="1">
    <citation type="journal article" date="2014" name="Int. J. Syst. Evol. Microbiol.">
        <title>Complete genome sequence of Corynebacterium casei LMG S-19264T (=DSM 44701T), isolated from a smear-ripened cheese.</title>
        <authorList>
            <consortium name="US DOE Joint Genome Institute (JGI-PGF)"/>
            <person name="Walter F."/>
            <person name="Albersmeier A."/>
            <person name="Kalinowski J."/>
            <person name="Ruckert C."/>
        </authorList>
    </citation>
    <scope>NUCLEOTIDE SEQUENCE</scope>
    <source>
        <strain evidence="1">KCTC 32255</strain>
    </source>
</reference>
<comment type="caution">
    <text evidence="1">The sequence shown here is derived from an EMBL/GenBank/DDBJ whole genome shotgun (WGS) entry which is preliminary data.</text>
</comment>
<dbReference type="SUPFAM" id="SSF53756">
    <property type="entry name" value="UDP-Glycosyltransferase/glycogen phosphorylase"/>
    <property type="match status" value="1"/>
</dbReference>
<name>A0A918PBT7_9SPHN</name>
<dbReference type="RefSeq" id="WP_189619958.1">
    <property type="nucleotide sequence ID" value="NZ_BMZA01000002.1"/>
</dbReference>
<evidence type="ECO:0000313" key="1">
    <source>
        <dbReference type="EMBL" id="GGY96595.1"/>
    </source>
</evidence>
<evidence type="ECO:0000313" key="2">
    <source>
        <dbReference type="Proteomes" id="UP000648075"/>
    </source>
</evidence>
<reference evidence="1" key="2">
    <citation type="submission" date="2020-09" db="EMBL/GenBank/DDBJ databases">
        <authorList>
            <person name="Sun Q."/>
            <person name="Kim S."/>
        </authorList>
    </citation>
    <scope>NUCLEOTIDE SEQUENCE</scope>
    <source>
        <strain evidence="1">KCTC 32255</strain>
    </source>
</reference>
<organism evidence="1 2">
    <name type="scientific">Novosphingobium colocasiae</name>
    <dbReference type="NCBI Taxonomy" id="1256513"/>
    <lineage>
        <taxon>Bacteria</taxon>
        <taxon>Pseudomonadati</taxon>
        <taxon>Pseudomonadota</taxon>
        <taxon>Alphaproteobacteria</taxon>
        <taxon>Sphingomonadales</taxon>
        <taxon>Sphingomonadaceae</taxon>
        <taxon>Novosphingobium</taxon>
    </lineage>
</organism>
<sequence>MLAVASGGGHWIELLRLRPAFSGWDVAYVSTFANYATTVPGARYYIVPDASRFNKIAFFKVLAKALPIALKERPSAIVTTGSAPMLAFLVLGRLLGARTLWIDSIAQPKGISLSGRVAKRLATTVVSQWPEVARAERLPCWGAVL</sequence>
<dbReference type="Proteomes" id="UP000648075">
    <property type="component" value="Unassembled WGS sequence"/>
</dbReference>
<dbReference type="Gene3D" id="3.40.50.2000">
    <property type="entry name" value="Glycogen Phosphorylase B"/>
    <property type="match status" value="1"/>
</dbReference>
<gene>
    <name evidence="1" type="ORF">GCM10011614_09310</name>
</gene>
<accession>A0A918PBT7</accession>
<protein>
    <recommendedName>
        <fullName evidence="3">Oligosaccharide biosynthesis protein Alg14</fullName>
    </recommendedName>
</protein>
<proteinExistence type="predicted"/>
<keyword evidence="2" id="KW-1185">Reference proteome</keyword>
<evidence type="ECO:0008006" key="3">
    <source>
        <dbReference type="Google" id="ProtNLM"/>
    </source>
</evidence>
<dbReference type="AlphaFoldDB" id="A0A918PBT7"/>